<accession>A0ABD1GX36</accession>
<organism evidence="1 2">
    <name type="scientific">Salvia divinorum</name>
    <name type="common">Maria pastora</name>
    <name type="synonym">Diviner's sage</name>
    <dbReference type="NCBI Taxonomy" id="28513"/>
    <lineage>
        <taxon>Eukaryota</taxon>
        <taxon>Viridiplantae</taxon>
        <taxon>Streptophyta</taxon>
        <taxon>Embryophyta</taxon>
        <taxon>Tracheophyta</taxon>
        <taxon>Spermatophyta</taxon>
        <taxon>Magnoliopsida</taxon>
        <taxon>eudicotyledons</taxon>
        <taxon>Gunneridae</taxon>
        <taxon>Pentapetalae</taxon>
        <taxon>asterids</taxon>
        <taxon>lamiids</taxon>
        <taxon>Lamiales</taxon>
        <taxon>Lamiaceae</taxon>
        <taxon>Nepetoideae</taxon>
        <taxon>Mentheae</taxon>
        <taxon>Salviinae</taxon>
        <taxon>Salvia</taxon>
        <taxon>Salvia subgen. Calosphace</taxon>
    </lineage>
</organism>
<gene>
    <name evidence="1" type="ORF">AAHA92_16913</name>
</gene>
<reference evidence="1 2" key="1">
    <citation type="submission" date="2024-06" db="EMBL/GenBank/DDBJ databases">
        <title>A chromosome level genome sequence of Diviner's sage (Salvia divinorum).</title>
        <authorList>
            <person name="Ford S.A."/>
            <person name="Ro D.-K."/>
            <person name="Ness R.W."/>
            <person name="Phillips M.A."/>
        </authorList>
    </citation>
    <scope>NUCLEOTIDE SEQUENCE [LARGE SCALE GENOMIC DNA]</scope>
    <source>
        <strain evidence="1">SAF-2024a</strain>
        <tissue evidence="1">Leaf</tissue>
    </source>
</reference>
<comment type="caution">
    <text evidence="1">The sequence shown here is derived from an EMBL/GenBank/DDBJ whole genome shotgun (WGS) entry which is preliminary data.</text>
</comment>
<protein>
    <submittedName>
        <fullName evidence="1">Uncharacterized protein</fullName>
    </submittedName>
</protein>
<sequence length="66" mass="7724">MERFLVHVVDGRSNATLLLWDRETKRCLDLNFLNCEDEVVKKNKSEIPFEDLDNNKDGVFSPDLKL</sequence>
<evidence type="ECO:0000313" key="1">
    <source>
        <dbReference type="EMBL" id="KAL1548715.1"/>
    </source>
</evidence>
<dbReference type="AlphaFoldDB" id="A0ABD1GX36"/>
<dbReference type="EMBL" id="JBEAFC010000007">
    <property type="protein sequence ID" value="KAL1548715.1"/>
    <property type="molecule type" value="Genomic_DNA"/>
</dbReference>
<name>A0ABD1GX36_SALDI</name>
<evidence type="ECO:0000313" key="2">
    <source>
        <dbReference type="Proteomes" id="UP001567538"/>
    </source>
</evidence>
<keyword evidence="2" id="KW-1185">Reference proteome</keyword>
<dbReference type="Proteomes" id="UP001567538">
    <property type="component" value="Unassembled WGS sequence"/>
</dbReference>
<proteinExistence type="predicted"/>